<feature type="region of interest" description="Disordered" evidence="2">
    <location>
        <begin position="321"/>
        <end position="343"/>
    </location>
</feature>
<dbReference type="AlphaFoldDB" id="A0AAU0UNT2"/>
<keyword evidence="1" id="KW-0175">Coiled coil</keyword>
<dbReference type="RefSeq" id="WP_366922352.1">
    <property type="nucleotide sequence ID" value="NZ_CP121694.1"/>
</dbReference>
<dbReference type="EMBL" id="CP121694">
    <property type="protein sequence ID" value="WRO22958.1"/>
    <property type="molecule type" value="Genomic_DNA"/>
</dbReference>
<keyword evidence="3" id="KW-0472">Membrane</keyword>
<dbReference type="Pfam" id="PF07454">
    <property type="entry name" value="SpoIIP"/>
    <property type="match status" value="1"/>
</dbReference>
<evidence type="ECO:0000313" key="5">
    <source>
        <dbReference type="Proteomes" id="UP001329915"/>
    </source>
</evidence>
<name>A0AAU0UNT2_9FIRM</name>
<accession>A0AAU0UNT2</accession>
<reference evidence="4 5" key="1">
    <citation type="submission" date="2023-04" db="EMBL/GenBank/DDBJ databases">
        <authorList>
            <person name="Hsu D."/>
        </authorList>
    </citation>
    <scope>NUCLEOTIDE SEQUENCE [LARGE SCALE GENOMIC DNA]</scope>
    <source>
        <strain evidence="4 5">MK1</strain>
    </source>
</reference>
<feature type="coiled-coil region" evidence="1">
    <location>
        <begin position="414"/>
        <end position="441"/>
    </location>
</feature>
<dbReference type="KEGG" id="dbc:MFMK1_002804"/>
<keyword evidence="3" id="KW-1133">Transmembrane helix</keyword>
<evidence type="ECO:0000256" key="2">
    <source>
        <dbReference type="SAM" id="MobiDB-lite"/>
    </source>
</evidence>
<protein>
    <submittedName>
        <fullName evidence="4">Stage II sporulation protein P</fullName>
    </submittedName>
</protein>
<evidence type="ECO:0000313" key="4">
    <source>
        <dbReference type="EMBL" id="WRO22958.1"/>
    </source>
</evidence>
<organism evidence="4 5">
    <name type="scientific">Metallumcola ferriviriculae</name>
    <dbReference type="NCBI Taxonomy" id="3039180"/>
    <lineage>
        <taxon>Bacteria</taxon>
        <taxon>Bacillati</taxon>
        <taxon>Bacillota</taxon>
        <taxon>Clostridia</taxon>
        <taxon>Neomoorellales</taxon>
        <taxon>Desulfitibacteraceae</taxon>
        <taxon>Metallumcola</taxon>
    </lineage>
</organism>
<proteinExistence type="predicted"/>
<keyword evidence="3" id="KW-0812">Transmembrane</keyword>
<keyword evidence="5" id="KW-1185">Reference proteome</keyword>
<feature type="transmembrane region" description="Helical" evidence="3">
    <location>
        <begin position="350"/>
        <end position="372"/>
    </location>
</feature>
<sequence>MNKGMRLGVALAMVLLGILVIGGQQVYQTALNPEIDLPIVGLFEGERNDGGYFTVVDEKGKVISKTSRVVYPEDELITEDNKLYRIERVSGDTAHAKFVKDVEMPTLADEVSPVNSDVVPTQGQKQTSTKNLVGIYQTHNDESYVPTDGTESIAGKGGIVDVGKDFSQKLKNIGVNTEWSSAGHLPHDQNAYKRSRRTAFKLLKQQPAALIDVHRDGVPDPDFYRSQVSGEPVTKLRLVVGRQNPHMQANLDFAKRLKATSDKIHPGLIKEIFMAKGNYNQDLTPKSILIEAGTHTNTKKRAMNGVELFADVVPQVLGINTNPDKAGPGPTNAGTSTNNPPSTPGDWTSLLWVIGALLIGGGIFLLVSTGSWEESWKRVKNFGAGEEWANFLGRTKRDKPDKPGKKGNMLQSRINEKAFRIEEVEEKLTDTNDERAEYQKD</sequence>
<evidence type="ECO:0000256" key="1">
    <source>
        <dbReference type="SAM" id="Coils"/>
    </source>
</evidence>
<evidence type="ECO:0000256" key="3">
    <source>
        <dbReference type="SAM" id="Phobius"/>
    </source>
</evidence>
<dbReference type="Proteomes" id="UP001329915">
    <property type="component" value="Chromosome"/>
</dbReference>
<dbReference type="NCBIfam" id="TIGR02867">
    <property type="entry name" value="spore_II_P"/>
    <property type="match status" value="1"/>
</dbReference>
<dbReference type="InterPro" id="IPR010897">
    <property type="entry name" value="Spore_II_P"/>
</dbReference>
<gene>
    <name evidence="4" type="ORF">MFMK1_002804</name>
</gene>
<feature type="region of interest" description="Disordered" evidence="2">
    <location>
        <begin position="393"/>
        <end position="412"/>
    </location>
</feature>